<dbReference type="OrthoDB" id="7165680at2"/>
<proteinExistence type="predicted"/>
<gene>
    <name evidence="1" type="ORF">G293_05170</name>
</gene>
<name>A0A0G3I5U9_LIBAF</name>
<keyword evidence="2" id="KW-1185">Reference proteome</keyword>
<dbReference type="RefSeq" id="WP_047264593.1">
    <property type="nucleotide sequence ID" value="NZ_CP004021.1"/>
</dbReference>
<evidence type="ECO:0000313" key="1">
    <source>
        <dbReference type="EMBL" id="AKK20645.1"/>
    </source>
</evidence>
<reference evidence="1 2" key="1">
    <citation type="journal article" date="2015" name="Genome Announc.">
        <title>Complete Genome Sequence of 'Candidatus Liberibacter africanus,' a Bacterium Associated with Citrus Huanglongbing.</title>
        <authorList>
            <person name="Lin H."/>
            <person name="Pietersen G."/>
            <person name="Han C."/>
            <person name="Read D.A."/>
            <person name="Lou B."/>
            <person name="Gupta G."/>
            <person name="Civerolo E.L."/>
        </authorList>
    </citation>
    <scope>NUCLEOTIDE SEQUENCE [LARGE SCALE GENOMIC DNA]</scope>
    <source>
        <strain evidence="1 2">PTSAPSY</strain>
    </source>
</reference>
<dbReference type="PATRIC" id="fig|1277257.4.peg.1126"/>
<accession>A0A0G3I5U9</accession>
<evidence type="ECO:0008006" key="3">
    <source>
        <dbReference type="Google" id="ProtNLM"/>
    </source>
</evidence>
<dbReference type="Proteomes" id="UP000035503">
    <property type="component" value="Chromosome"/>
</dbReference>
<evidence type="ECO:0000313" key="2">
    <source>
        <dbReference type="Proteomes" id="UP000035503"/>
    </source>
</evidence>
<sequence length="125" mass="14764">MFKTFDLIILGIILASISTTYSIKHKVENKKEELRILENKIVLEQNYIDLLKAQWALLVQPDRIKDLVALYQKELQLQPTIISNLIAYDDLAHLKKKQSFSENRSDFSLKKVKIRKYYQKVVQKK</sequence>
<organism evidence="1 2">
    <name type="scientific">Candidatus Liberibacter africanus PTSAPSY</name>
    <dbReference type="NCBI Taxonomy" id="1277257"/>
    <lineage>
        <taxon>Bacteria</taxon>
        <taxon>Pseudomonadati</taxon>
        <taxon>Pseudomonadota</taxon>
        <taxon>Alphaproteobacteria</taxon>
        <taxon>Hyphomicrobiales</taxon>
        <taxon>Rhizobiaceae</taxon>
        <taxon>Liberibacter</taxon>
    </lineage>
</organism>
<dbReference type="STRING" id="1277257.G293_05170"/>
<dbReference type="KEGG" id="lau:G293_05170"/>
<dbReference type="EMBL" id="CP004021">
    <property type="protein sequence ID" value="AKK20645.1"/>
    <property type="molecule type" value="Genomic_DNA"/>
</dbReference>
<protein>
    <recommendedName>
        <fullName evidence="3">Cell division protein FtsL</fullName>
    </recommendedName>
</protein>
<dbReference type="AlphaFoldDB" id="A0A0G3I5U9"/>